<evidence type="ECO:0000313" key="3">
    <source>
        <dbReference type="Proteomes" id="UP000742098"/>
    </source>
</evidence>
<dbReference type="AlphaFoldDB" id="A0A921KYN9"/>
<proteinExistence type="predicted"/>
<feature type="region of interest" description="Disordered" evidence="1">
    <location>
        <begin position="1"/>
        <end position="24"/>
    </location>
</feature>
<sequence>MPKTNEICKGAKYSNTRTRESQRKREIQKLQHKLSKLHEELSKEKECKDKAYYFILSTNNFNRYAEFSKKFDGFTAWHEACVVKMQMDALESK</sequence>
<evidence type="ECO:0000256" key="1">
    <source>
        <dbReference type="SAM" id="MobiDB-lite"/>
    </source>
</evidence>
<gene>
    <name evidence="2" type="ORF">K8V05_08885</name>
</gene>
<reference evidence="2" key="2">
    <citation type="submission" date="2021-09" db="EMBL/GenBank/DDBJ databases">
        <authorList>
            <person name="Gilroy R."/>
        </authorList>
    </citation>
    <scope>NUCLEOTIDE SEQUENCE</scope>
    <source>
        <strain evidence="2">6966</strain>
    </source>
</reference>
<reference evidence="2" key="1">
    <citation type="journal article" date="2021" name="PeerJ">
        <title>Extensive microbial diversity within the chicken gut microbiome revealed by metagenomics and culture.</title>
        <authorList>
            <person name="Gilroy R."/>
            <person name="Ravi A."/>
            <person name="Getino M."/>
            <person name="Pursley I."/>
            <person name="Horton D.L."/>
            <person name="Alikhan N.F."/>
            <person name="Baker D."/>
            <person name="Gharbi K."/>
            <person name="Hall N."/>
            <person name="Watson M."/>
            <person name="Adriaenssens E.M."/>
            <person name="Foster-Nyarko E."/>
            <person name="Jarju S."/>
            <person name="Secka A."/>
            <person name="Antonio M."/>
            <person name="Oren A."/>
            <person name="Chaudhuri R.R."/>
            <person name="La Ragione R."/>
            <person name="Hildebrand F."/>
            <person name="Pallen M.J."/>
        </authorList>
    </citation>
    <scope>NUCLEOTIDE SEQUENCE</scope>
    <source>
        <strain evidence="2">6966</strain>
    </source>
</reference>
<accession>A0A921KYN9</accession>
<name>A0A921KYN9_9BACT</name>
<organism evidence="2 3">
    <name type="scientific">Butyricimonas virosa</name>
    <dbReference type="NCBI Taxonomy" id="544645"/>
    <lineage>
        <taxon>Bacteria</taxon>
        <taxon>Pseudomonadati</taxon>
        <taxon>Bacteroidota</taxon>
        <taxon>Bacteroidia</taxon>
        <taxon>Bacteroidales</taxon>
        <taxon>Odoribacteraceae</taxon>
        <taxon>Butyricimonas</taxon>
    </lineage>
</organism>
<protein>
    <submittedName>
        <fullName evidence="2">Uncharacterized protein</fullName>
    </submittedName>
</protein>
<comment type="caution">
    <text evidence="2">The sequence shown here is derived from an EMBL/GenBank/DDBJ whole genome shotgun (WGS) entry which is preliminary data.</text>
</comment>
<dbReference type="Proteomes" id="UP000742098">
    <property type="component" value="Unassembled WGS sequence"/>
</dbReference>
<dbReference type="EMBL" id="DYVS01000149">
    <property type="protein sequence ID" value="HJF70852.1"/>
    <property type="molecule type" value="Genomic_DNA"/>
</dbReference>
<evidence type="ECO:0000313" key="2">
    <source>
        <dbReference type="EMBL" id="HJF70852.1"/>
    </source>
</evidence>